<evidence type="ECO:0000259" key="6">
    <source>
        <dbReference type="SMART" id="SM01002"/>
    </source>
</evidence>
<reference evidence="7 8" key="2">
    <citation type="submission" date="2018-11" db="EMBL/GenBank/DDBJ databases">
        <authorList>
            <consortium name="Pathogen Informatics"/>
        </authorList>
    </citation>
    <scope>NUCLEOTIDE SEQUENCE [LARGE SCALE GENOMIC DNA]</scope>
    <source>
        <strain evidence="7 8">NST_G2</strain>
    </source>
</reference>
<dbReference type="GO" id="GO:0050661">
    <property type="term" value="F:NADP binding"/>
    <property type="evidence" value="ECO:0007669"/>
    <property type="project" value="TreeGrafter"/>
</dbReference>
<dbReference type="SUPFAM" id="SSF51735">
    <property type="entry name" value="NAD(P)-binding Rossmann-fold domains"/>
    <property type="match status" value="1"/>
</dbReference>
<evidence type="ECO:0000313" key="9">
    <source>
        <dbReference type="WBParaSite" id="SSLN_0001817301-mRNA-1"/>
    </source>
</evidence>
<evidence type="ECO:0000256" key="1">
    <source>
        <dbReference type="ARBA" id="ARBA00012943"/>
    </source>
</evidence>
<evidence type="ECO:0000256" key="3">
    <source>
        <dbReference type="ARBA" id="ARBA00022967"/>
    </source>
</evidence>
<dbReference type="Proteomes" id="UP000275846">
    <property type="component" value="Unassembled WGS sequence"/>
</dbReference>
<keyword evidence="2" id="KW-0521">NADP</keyword>
<dbReference type="PANTHER" id="PTHR10160">
    <property type="entry name" value="NAD(P) TRANSHYDROGENASE"/>
    <property type="match status" value="1"/>
</dbReference>
<dbReference type="InterPro" id="IPR007698">
    <property type="entry name" value="AlaDH/PNT_NAD(H)-bd"/>
</dbReference>
<dbReference type="GO" id="GO:0008750">
    <property type="term" value="F:proton-translocating NAD(P)+ transhydrogenase activity"/>
    <property type="evidence" value="ECO:0007669"/>
    <property type="project" value="UniProtKB-EC"/>
</dbReference>
<dbReference type="STRING" id="70667.A0A183TM11"/>
<dbReference type="Gene3D" id="3.40.50.720">
    <property type="entry name" value="NAD(P)-binding Rossmann-like Domain"/>
    <property type="match status" value="1"/>
</dbReference>
<comment type="catalytic activity">
    <reaction evidence="5">
        <text>NAD(+) + NADPH + H(+)(in) = NADH + NADP(+) + H(+)(out)</text>
        <dbReference type="Rhea" id="RHEA:47992"/>
        <dbReference type="ChEBI" id="CHEBI:15378"/>
        <dbReference type="ChEBI" id="CHEBI:57540"/>
        <dbReference type="ChEBI" id="CHEBI:57783"/>
        <dbReference type="ChEBI" id="CHEBI:57945"/>
        <dbReference type="ChEBI" id="CHEBI:58349"/>
        <dbReference type="EC" id="7.1.1.1"/>
    </reaction>
</comment>
<sequence>MSKEYLDAEMALFAKQAKEVDILITSALIPGKPAPKLITKAMVDTMKPGSVIVDLAAEAGGNVETTRPGQLYTYNNVIHVGYTDLPSRLAGQSSSLFANNIANFLLSMAPKDSRGVLELNLQDEVVRGSMVLHKVCVQYRTFLHNKLTAFHRKLKRCSLSSENTTP</sequence>
<dbReference type="EC" id="7.1.1.1" evidence="1"/>
<protein>
    <recommendedName>
        <fullName evidence="1">proton-translocating NAD(P)(+) transhydrogenase</fullName>
        <ecNumber evidence="1">7.1.1.1</ecNumber>
    </recommendedName>
</protein>
<dbReference type="Pfam" id="PF01262">
    <property type="entry name" value="AlaDh_PNT_C"/>
    <property type="match status" value="1"/>
</dbReference>
<dbReference type="PANTHER" id="PTHR10160:SF19">
    <property type="entry name" value="PROTON-TRANSLOCATING NAD(P)(+) TRANSHYDROGENASE"/>
    <property type="match status" value="1"/>
</dbReference>
<evidence type="ECO:0000256" key="5">
    <source>
        <dbReference type="ARBA" id="ARBA00048202"/>
    </source>
</evidence>
<dbReference type="GO" id="GO:0006740">
    <property type="term" value="P:NADPH regeneration"/>
    <property type="evidence" value="ECO:0007669"/>
    <property type="project" value="TreeGrafter"/>
</dbReference>
<evidence type="ECO:0000256" key="4">
    <source>
        <dbReference type="ARBA" id="ARBA00023027"/>
    </source>
</evidence>
<dbReference type="GO" id="GO:0005743">
    <property type="term" value="C:mitochondrial inner membrane"/>
    <property type="evidence" value="ECO:0007669"/>
    <property type="project" value="TreeGrafter"/>
</dbReference>
<accession>A0A183TM11</accession>
<evidence type="ECO:0000313" key="7">
    <source>
        <dbReference type="EMBL" id="VDM03895.1"/>
    </source>
</evidence>
<organism evidence="9">
    <name type="scientific">Schistocephalus solidus</name>
    <name type="common">Tapeworm</name>
    <dbReference type="NCBI Taxonomy" id="70667"/>
    <lineage>
        <taxon>Eukaryota</taxon>
        <taxon>Metazoa</taxon>
        <taxon>Spiralia</taxon>
        <taxon>Lophotrochozoa</taxon>
        <taxon>Platyhelminthes</taxon>
        <taxon>Cestoda</taxon>
        <taxon>Eucestoda</taxon>
        <taxon>Diphyllobothriidea</taxon>
        <taxon>Diphyllobothriidae</taxon>
        <taxon>Schistocephalus</taxon>
    </lineage>
</organism>
<keyword evidence="8" id="KW-1185">Reference proteome</keyword>
<keyword evidence="3" id="KW-1278">Translocase</keyword>
<dbReference type="AlphaFoldDB" id="A0A183TM11"/>
<proteinExistence type="predicted"/>
<gene>
    <name evidence="7" type="ORF">SSLN_LOCUS17509</name>
</gene>
<dbReference type="EMBL" id="UYSU01042621">
    <property type="protein sequence ID" value="VDM03895.1"/>
    <property type="molecule type" value="Genomic_DNA"/>
</dbReference>
<name>A0A183TM11_SCHSO</name>
<evidence type="ECO:0000313" key="8">
    <source>
        <dbReference type="Proteomes" id="UP000275846"/>
    </source>
</evidence>
<keyword evidence="4" id="KW-0520">NAD</keyword>
<reference evidence="9" key="1">
    <citation type="submission" date="2016-06" db="UniProtKB">
        <authorList>
            <consortium name="WormBaseParasite"/>
        </authorList>
    </citation>
    <scope>IDENTIFICATION</scope>
</reference>
<dbReference type="SMART" id="SM01002">
    <property type="entry name" value="AlaDh_PNT_C"/>
    <property type="match status" value="1"/>
</dbReference>
<dbReference type="WBParaSite" id="SSLN_0001817301-mRNA-1">
    <property type="protein sequence ID" value="SSLN_0001817301-mRNA-1"/>
    <property type="gene ID" value="SSLN_0001817301"/>
</dbReference>
<dbReference type="OrthoDB" id="37244at2759"/>
<evidence type="ECO:0000256" key="2">
    <source>
        <dbReference type="ARBA" id="ARBA00022857"/>
    </source>
</evidence>
<dbReference type="InterPro" id="IPR036291">
    <property type="entry name" value="NAD(P)-bd_dom_sf"/>
</dbReference>
<feature type="domain" description="Alanine dehydrogenase/pyridine nucleotide transhydrogenase NAD(H)-binding" evidence="6">
    <location>
        <begin position="1"/>
        <end position="81"/>
    </location>
</feature>